<dbReference type="EMBL" id="CP133621">
    <property type="protein sequence ID" value="WMV50589.1"/>
    <property type="molecule type" value="Genomic_DNA"/>
</dbReference>
<sequence>MTKMMTRHDVLLKHVMVGGFEKVNEVGTSDGLCTEDEKFEAMYNKEVPFLSNQAGGSRWSYPRPGGN</sequence>
<gene>
    <name evidence="1" type="ORF">MTR67_043974</name>
</gene>
<evidence type="ECO:0000313" key="2">
    <source>
        <dbReference type="Proteomes" id="UP001234989"/>
    </source>
</evidence>
<keyword evidence="2" id="KW-1185">Reference proteome</keyword>
<reference evidence="1" key="1">
    <citation type="submission" date="2023-08" db="EMBL/GenBank/DDBJ databases">
        <title>A de novo genome assembly of Solanum verrucosum Schlechtendal, a Mexican diploid species geographically isolated from the other diploid A-genome species in potato relatives.</title>
        <authorList>
            <person name="Hosaka K."/>
        </authorList>
    </citation>
    <scope>NUCLEOTIDE SEQUENCE</scope>
    <source>
        <tissue evidence="1">Young leaves</tissue>
    </source>
</reference>
<accession>A0AAF0URC9</accession>
<dbReference type="Proteomes" id="UP001234989">
    <property type="component" value="Chromosome 10"/>
</dbReference>
<name>A0AAF0URC9_SOLVR</name>
<proteinExistence type="predicted"/>
<protein>
    <submittedName>
        <fullName evidence="1">Uncharacterized protein</fullName>
    </submittedName>
</protein>
<dbReference type="AlphaFoldDB" id="A0AAF0URC9"/>
<evidence type="ECO:0000313" key="1">
    <source>
        <dbReference type="EMBL" id="WMV50589.1"/>
    </source>
</evidence>
<organism evidence="1 2">
    <name type="scientific">Solanum verrucosum</name>
    <dbReference type="NCBI Taxonomy" id="315347"/>
    <lineage>
        <taxon>Eukaryota</taxon>
        <taxon>Viridiplantae</taxon>
        <taxon>Streptophyta</taxon>
        <taxon>Embryophyta</taxon>
        <taxon>Tracheophyta</taxon>
        <taxon>Spermatophyta</taxon>
        <taxon>Magnoliopsida</taxon>
        <taxon>eudicotyledons</taxon>
        <taxon>Gunneridae</taxon>
        <taxon>Pentapetalae</taxon>
        <taxon>asterids</taxon>
        <taxon>lamiids</taxon>
        <taxon>Solanales</taxon>
        <taxon>Solanaceae</taxon>
        <taxon>Solanoideae</taxon>
        <taxon>Solaneae</taxon>
        <taxon>Solanum</taxon>
    </lineage>
</organism>